<dbReference type="AlphaFoldDB" id="A0A4U1BC90"/>
<dbReference type="PROSITE" id="PS51257">
    <property type="entry name" value="PROKAR_LIPOPROTEIN"/>
    <property type="match status" value="1"/>
</dbReference>
<accession>A0A4U1BC90</accession>
<gene>
    <name evidence="1" type="ORF">FCL40_13055</name>
</gene>
<name>A0A4U1BC90_9GAMM</name>
<evidence type="ECO:0000313" key="1">
    <source>
        <dbReference type="EMBL" id="TKB48273.1"/>
    </source>
</evidence>
<dbReference type="EMBL" id="SWCI01000008">
    <property type="protein sequence ID" value="TKB48273.1"/>
    <property type="molecule type" value="Genomic_DNA"/>
</dbReference>
<comment type="caution">
    <text evidence="1">The sequence shown here is derived from an EMBL/GenBank/DDBJ whole genome shotgun (WGS) entry which is preliminary data.</text>
</comment>
<dbReference type="RefSeq" id="WP_136853744.1">
    <property type="nucleotide sequence ID" value="NZ_SWCI01000008.1"/>
</dbReference>
<protein>
    <submittedName>
        <fullName evidence="1">Uncharacterized protein</fullName>
    </submittedName>
</protein>
<proteinExistence type="predicted"/>
<reference evidence="1 2" key="1">
    <citation type="submission" date="2019-04" db="EMBL/GenBank/DDBJ databases">
        <authorList>
            <person name="Hwang J.C."/>
        </authorList>
    </citation>
    <scope>NUCLEOTIDE SEQUENCE [LARGE SCALE GENOMIC DNA]</scope>
    <source>
        <strain evidence="1 2">IMCC35001</strain>
    </source>
</reference>
<evidence type="ECO:0000313" key="2">
    <source>
        <dbReference type="Proteomes" id="UP000305674"/>
    </source>
</evidence>
<dbReference type="OrthoDB" id="6402410at2"/>
<keyword evidence="2" id="KW-1185">Reference proteome</keyword>
<organism evidence="1 2">
    <name type="scientific">Ferrimonas sediminicola</name>
    <dbReference type="NCBI Taxonomy" id="2569538"/>
    <lineage>
        <taxon>Bacteria</taxon>
        <taxon>Pseudomonadati</taxon>
        <taxon>Pseudomonadota</taxon>
        <taxon>Gammaproteobacteria</taxon>
        <taxon>Alteromonadales</taxon>
        <taxon>Ferrimonadaceae</taxon>
        <taxon>Ferrimonas</taxon>
    </lineage>
</organism>
<dbReference type="Proteomes" id="UP000305674">
    <property type="component" value="Unassembled WGS sequence"/>
</dbReference>
<sequence length="70" mass="7813">MRLGILGLSALLALVGCGEPEATWVHDTKDNQAFMADRDSCNRRTDDSQANFKERFAVCMQAAGWRLESH</sequence>